<keyword evidence="2" id="KW-1185">Reference proteome</keyword>
<feature type="region of interest" description="Disordered" evidence="1">
    <location>
        <begin position="174"/>
        <end position="221"/>
    </location>
</feature>
<feature type="compositionally biased region" description="Basic residues" evidence="1">
    <location>
        <begin position="212"/>
        <end position="221"/>
    </location>
</feature>
<evidence type="ECO:0000313" key="3">
    <source>
        <dbReference type="WBParaSite" id="Csp11.Scaffold37.g179.t1"/>
    </source>
</evidence>
<proteinExistence type="predicted"/>
<reference evidence="3" key="1">
    <citation type="submission" date="2016-11" db="UniProtKB">
        <authorList>
            <consortium name="WormBaseParasite"/>
        </authorList>
    </citation>
    <scope>IDENTIFICATION</scope>
</reference>
<accession>A0A1I7SZ01</accession>
<name>A0A1I7SZ01_9PELO</name>
<protein>
    <submittedName>
        <fullName evidence="3">Uncharacterized protein</fullName>
    </submittedName>
</protein>
<organism evidence="2 3">
    <name type="scientific">Caenorhabditis tropicalis</name>
    <dbReference type="NCBI Taxonomy" id="1561998"/>
    <lineage>
        <taxon>Eukaryota</taxon>
        <taxon>Metazoa</taxon>
        <taxon>Ecdysozoa</taxon>
        <taxon>Nematoda</taxon>
        <taxon>Chromadorea</taxon>
        <taxon>Rhabditida</taxon>
        <taxon>Rhabditina</taxon>
        <taxon>Rhabditomorpha</taxon>
        <taxon>Rhabditoidea</taxon>
        <taxon>Rhabditidae</taxon>
        <taxon>Peloderinae</taxon>
        <taxon>Caenorhabditis</taxon>
    </lineage>
</organism>
<dbReference type="WBParaSite" id="Csp11.Scaffold37.g179.t1">
    <property type="protein sequence ID" value="Csp11.Scaffold37.g179.t1"/>
    <property type="gene ID" value="Csp11.Scaffold37.g179"/>
</dbReference>
<dbReference type="Proteomes" id="UP000095282">
    <property type="component" value="Unplaced"/>
</dbReference>
<sequence>MGIQENETEGDSDKFSQEPQGFFQCAIVEIRKLVRWVTFCKTFMRPLLNYIVHYVRMIFQMETPRDLPKEEIEENKDETPESIETEISFYKSRETVEPENIFKETLEALRNHPTAIILKLVNEDEQLKLLENQYREMFEKIESRRSADITTTVAHSETTKEESLPIFVEFEKRKEDVDEEEEEEELAKMNEEFQRKEEEQKRVHEEEMEKMKLKRLNRKNN</sequence>
<evidence type="ECO:0000313" key="2">
    <source>
        <dbReference type="Proteomes" id="UP000095282"/>
    </source>
</evidence>
<feature type="compositionally biased region" description="Basic and acidic residues" evidence="1">
    <location>
        <begin position="186"/>
        <end position="211"/>
    </location>
</feature>
<evidence type="ECO:0000256" key="1">
    <source>
        <dbReference type="SAM" id="MobiDB-lite"/>
    </source>
</evidence>
<dbReference type="AlphaFoldDB" id="A0A1I7SZ01"/>